<evidence type="ECO:0000313" key="1">
    <source>
        <dbReference type="EMBL" id="TFK65024.1"/>
    </source>
</evidence>
<accession>A0ACD3AI28</accession>
<dbReference type="Proteomes" id="UP000308600">
    <property type="component" value="Unassembled WGS sequence"/>
</dbReference>
<proteinExistence type="predicted"/>
<evidence type="ECO:0000313" key="2">
    <source>
        <dbReference type="Proteomes" id="UP000308600"/>
    </source>
</evidence>
<gene>
    <name evidence="1" type="ORF">BDN72DRAFT_881187</name>
</gene>
<dbReference type="EMBL" id="ML208451">
    <property type="protein sequence ID" value="TFK65024.1"/>
    <property type="molecule type" value="Genomic_DNA"/>
</dbReference>
<keyword evidence="2" id="KW-1185">Reference proteome</keyword>
<sequence length="327" mass="35920">MIETALSATGVALAAIKETTPLVNQIIGLALFIVQTTQSVRSNKEAYELLVKDVNQLSGRVLQAFEGSPEFAVQEIPAKFQPFIDALVDIKAFAVKRTERNIFARVVKSTADLDEIRIFKERLRQAIDVLGLESHITIHHMDKNIESISKQQEELLDIVKWLKIHEEKGAFDSESGNTSGLQSLGSTSAVPSLTLTAPREEAMVLVAMPENQGLTTQSNPVESESEPSTTQRDIPLPSLSSSPAPPMSTSPPPPPSSATQVVAPAFDFRGATINGEVKYTVVQGSQTVNKTSSVVYGSEKRSRRGGDYRSRRELEWDRSRRRESESE</sequence>
<name>A0ACD3AI28_9AGAR</name>
<organism evidence="1 2">
    <name type="scientific">Pluteus cervinus</name>
    <dbReference type="NCBI Taxonomy" id="181527"/>
    <lineage>
        <taxon>Eukaryota</taxon>
        <taxon>Fungi</taxon>
        <taxon>Dikarya</taxon>
        <taxon>Basidiomycota</taxon>
        <taxon>Agaricomycotina</taxon>
        <taxon>Agaricomycetes</taxon>
        <taxon>Agaricomycetidae</taxon>
        <taxon>Agaricales</taxon>
        <taxon>Pluteineae</taxon>
        <taxon>Pluteaceae</taxon>
        <taxon>Pluteus</taxon>
    </lineage>
</organism>
<protein>
    <submittedName>
        <fullName evidence="1">Uncharacterized protein</fullName>
    </submittedName>
</protein>
<reference evidence="1 2" key="1">
    <citation type="journal article" date="2019" name="Nat. Ecol. Evol.">
        <title>Megaphylogeny resolves global patterns of mushroom evolution.</title>
        <authorList>
            <person name="Varga T."/>
            <person name="Krizsan K."/>
            <person name="Foldi C."/>
            <person name="Dima B."/>
            <person name="Sanchez-Garcia M."/>
            <person name="Sanchez-Ramirez S."/>
            <person name="Szollosi G.J."/>
            <person name="Szarkandi J.G."/>
            <person name="Papp V."/>
            <person name="Albert L."/>
            <person name="Andreopoulos W."/>
            <person name="Angelini C."/>
            <person name="Antonin V."/>
            <person name="Barry K.W."/>
            <person name="Bougher N.L."/>
            <person name="Buchanan P."/>
            <person name="Buyck B."/>
            <person name="Bense V."/>
            <person name="Catcheside P."/>
            <person name="Chovatia M."/>
            <person name="Cooper J."/>
            <person name="Damon W."/>
            <person name="Desjardin D."/>
            <person name="Finy P."/>
            <person name="Geml J."/>
            <person name="Haridas S."/>
            <person name="Hughes K."/>
            <person name="Justo A."/>
            <person name="Karasinski D."/>
            <person name="Kautmanova I."/>
            <person name="Kiss B."/>
            <person name="Kocsube S."/>
            <person name="Kotiranta H."/>
            <person name="LaButti K.M."/>
            <person name="Lechner B.E."/>
            <person name="Liimatainen K."/>
            <person name="Lipzen A."/>
            <person name="Lukacs Z."/>
            <person name="Mihaltcheva S."/>
            <person name="Morgado L.N."/>
            <person name="Niskanen T."/>
            <person name="Noordeloos M.E."/>
            <person name="Ohm R.A."/>
            <person name="Ortiz-Santana B."/>
            <person name="Ovrebo C."/>
            <person name="Racz N."/>
            <person name="Riley R."/>
            <person name="Savchenko A."/>
            <person name="Shiryaev A."/>
            <person name="Soop K."/>
            <person name="Spirin V."/>
            <person name="Szebenyi C."/>
            <person name="Tomsovsky M."/>
            <person name="Tulloss R.E."/>
            <person name="Uehling J."/>
            <person name="Grigoriev I.V."/>
            <person name="Vagvolgyi C."/>
            <person name="Papp T."/>
            <person name="Martin F.M."/>
            <person name="Miettinen O."/>
            <person name="Hibbett D.S."/>
            <person name="Nagy L.G."/>
        </authorList>
    </citation>
    <scope>NUCLEOTIDE SEQUENCE [LARGE SCALE GENOMIC DNA]</scope>
    <source>
        <strain evidence="1 2">NL-1719</strain>
    </source>
</reference>